<evidence type="ECO:0000313" key="2">
    <source>
        <dbReference type="EMBL" id="GGG67607.1"/>
    </source>
</evidence>
<feature type="transmembrane region" description="Helical" evidence="1">
    <location>
        <begin position="6"/>
        <end position="25"/>
    </location>
</feature>
<proteinExistence type="predicted"/>
<dbReference type="Proteomes" id="UP000647241">
    <property type="component" value="Unassembled WGS sequence"/>
</dbReference>
<accession>A0A917H4W7</accession>
<keyword evidence="1" id="KW-0472">Membrane</keyword>
<feature type="transmembrane region" description="Helical" evidence="1">
    <location>
        <begin position="81"/>
        <end position="103"/>
    </location>
</feature>
<organism evidence="2 3">
    <name type="scientific">Edaphobacter dinghuensis</name>
    <dbReference type="NCBI Taxonomy" id="1560005"/>
    <lineage>
        <taxon>Bacteria</taxon>
        <taxon>Pseudomonadati</taxon>
        <taxon>Acidobacteriota</taxon>
        <taxon>Terriglobia</taxon>
        <taxon>Terriglobales</taxon>
        <taxon>Acidobacteriaceae</taxon>
        <taxon>Edaphobacter</taxon>
    </lineage>
</organism>
<feature type="transmembrane region" description="Helical" evidence="1">
    <location>
        <begin position="115"/>
        <end position="137"/>
    </location>
</feature>
<keyword evidence="1" id="KW-1133">Transmembrane helix</keyword>
<protein>
    <submittedName>
        <fullName evidence="2">Uncharacterized protein</fullName>
    </submittedName>
</protein>
<evidence type="ECO:0000313" key="3">
    <source>
        <dbReference type="Proteomes" id="UP000647241"/>
    </source>
</evidence>
<reference evidence="2" key="1">
    <citation type="journal article" date="2014" name="Int. J. Syst. Evol. Microbiol.">
        <title>Complete genome sequence of Corynebacterium casei LMG S-19264T (=DSM 44701T), isolated from a smear-ripened cheese.</title>
        <authorList>
            <consortium name="US DOE Joint Genome Institute (JGI-PGF)"/>
            <person name="Walter F."/>
            <person name="Albersmeier A."/>
            <person name="Kalinowski J."/>
            <person name="Ruckert C."/>
        </authorList>
    </citation>
    <scope>NUCLEOTIDE SEQUENCE</scope>
    <source>
        <strain evidence="2">CGMCC 1.12997</strain>
    </source>
</reference>
<name>A0A917H4W7_9BACT</name>
<reference evidence="2" key="2">
    <citation type="submission" date="2020-09" db="EMBL/GenBank/DDBJ databases">
        <authorList>
            <person name="Sun Q."/>
            <person name="Zhou Y."/>
        </authorList>
    </citation>
    <scope>NUCLEOTIDE SEQUENCE</scope>
    <source>
        <strain evidence="2">CGMCC 1.12997</strain>
    </source>
</reference>
<keyword evidence="1" id="KW-0812">Transmembrane</keyword>
<keyword evidence="3" id="KW-1185">Reference proteome</keyword>
<comment type="caution">
    <text evidence="2">The sequence shown here is derived from an EMBL/GenBank/DDBJ whole genome shotgun (WGS) entry which is preliminary data.</text>
</comment>
<dbReference type="AlphaFoldDB" id="A0A917H4W7"/>
<gene>
    <name evidence="2" type="ORF">GCM10011585_06900</name>
</gene>
<sequence length="150" mass="16275">MEGVGVPFIVFFTIGWIAWVVLSSIRRYKIARLQSDVQLKLLDKIDSSQSVLAYAETEAGRHFLNSLAVEQTERSAPHRSILGGVRAGILLIALGVALVSLQSVVNGDGPQVCRFFGTLAIALGIGFELAALATYFLSHSFGLLKRDERA</sequence>
<evidence type="ECO:0000256" key="1">
    <source>
        <dbReference type="SAM" id="Phobius"/>
    </source>
</evidence>
<dbReference type="RefSeq" id="WP_188552725.1">
    <property type="nucleotide sequence ID" value="NZ_BMGT01000001.1"/>
</dbReference>
<dbReference type="EMBL" id="BMGT01000001">
    <property type="protein sequence ID" value="GGG67607.1"/>
    <property type="molecule type" value="Genomic_DNA"/>
</dbReference>